<feature type="domain" description="AMP-binding enzyme C-terminal" evidence="2">
    <location>
        <begin position="420"/>
        <end position="494"/>
    </location>
</feature>
<dbReference type="EMBL" id="JAAXOO010000002">
    <property type="protein sequence ID" value="NKY33048.1"/>
    <property type="molecule type" value="Genomic_DNA"/>
</dbReference>
<sequence length="512" mass="54367">MPTLGQLVARQAHRAPTRDALVYNGRRITWAALDSAVNRAAAVLHRRGMVKGERLAVMSTNSDNFVVVLYAAAKLGLLVVPVNPRMAAPEVTWLLDDSGATGFVFHPSLATVADTARAAASTPPRTHLALGPLPDCPDDLESLMADAADHEPSISLSESDDAEILYTSGTTGRPKGVLLDHHRVIWAGLNVSLTAGLADGERILQVAPLYHSAGLNLFLHGGTAVGATHVLLDTFDPAVVLELMESERITTFFGVPTMYRMLLDSPDFAGRDLSSWRIGLFGAAPMPPTTIEALRKAAPRVRLFNLCGPTEAGPGGVGLGPDHIAQRPGANGWAILNTEARVVDSEGRDVAAGSTGEVVLRGESVMKGYWNNPEATAQALREGWLHTGDVARIDNDGCITLVDRMKDMIITGGMNVYSVEVENALAAHPGVADCAVVGAPHPVYGESVVAVVTPREGFAITLEDVRAHVSTLIADYKAPHRLVLGEIPRNPSGKILKHVLRGRVRTDEGASS</sequence>
<comment type="caution">
    <text evidence="3">The sequence shown here is derived from an EMBL/GenBank/DDBJ whole genome shotgun (WGS) entry which is preliminary data.</text>
</comment>
<reference evidence="3 4" key="1">
    <citation type="submission" date="2020-04" db="EMBL/GenBank/DDBJ databases">
        <title>MicrobeNet Type strains.</title>
        <authorList>
            <person name="Nicholson A.C."/>
        </authorList>
    </citation>
    <scope>NUCLEOTIDE SEQUENCE [LARGE SCALE GENOMIC DNA]</scope>
    <source>
        <strain evidence="3 4">DSM 45078</strain>
    </source>
</reference>
<dbReference type="InterPro" id="IPR000873">
    <property type="entry name" value="AMP-dep_synth/lig_dom"/>
</dbReference>
<dbReference type="InterPro" id="IPR045851">
    <property type="entry name" value="AMP-bd_C_sf"/>
</dbReference>
<dbReference type="Pfam" id="PF00501">
    <property type="entry name" value="AMP-binding"/>
    <property type="match status" value="1"/>
</dbReference>
<dbReference type="InterPro" id="IPR025110">
    <property type="entry name" value="AMP-bd_C"/>
</dbReference>
<dbReference type="Proteomes" id="UP000565715">
    <property type="component" value="Unassembled WGS sequence"/>
</dbReference>
<protein>
    <submittedName>
        <fullName evidence="3">AMP-binding protein</fullName>
    </submittedName>
</protein>
<dbReference type="InterPro" id="IPR050237">
    <property type="entry name" value="ATP-dep_AMP-bd_enzyme"/>
</dbReference>
<dbReference type="InterPro" id="IPR020845">
    <property type="entry name" value="AMP-binding_CS"/>
</dbReference>
<organism evidence="3 4">
    <name type="scientific">Nocardia speluncae</name>
    <dbReference type="NCBI Taxonomy" id="419477"/>
    <lineage>
        <taxon>Bacteria</taxon>
        <taxon>Bacillati</taxon>
        <taxon>Actinomycetota</taxon>
        <taxon>Actinomycetes</taxon>
        <taxon>Mycobacteriales</taxon>
        <taxon>Nocardiaceae</taxon>
        <taxon>Nocardia</taxon>
    </lineage>
</organism>
<dbReference type="Pfam" id="PF13193">
    <property type="entry name" value="AMP-binding_C"/>
    <property type="match status" value="1"/>
</dbReference>
<evidence type="ECO:0000313" key="3">
    <source>
        <dbReference type="EMBL" id="NKY33048.1"/>
    </source>
</evidence>
<dbReference type="PANTHER" id="PTHR43767">
    <property type="entry name" value="LONG-CHAIN-FATTY-ACID--COA LIGASE"/>
    <property type="match status" value="1"/>
</dbReference>
<dbReference type="SUPFAM" id="SSF56801">
    <property type="entry name" value="Acetyl-CoA synthetase-like"/>
    <property type="match status" value="1"/>
</dbReference>
<dbReference type="Gene3D" id="3.30.300.30">
    <property type="match status" value="1"/>
</dbReference>
<dbReference type="PANTHER" id="PTHR43767:SF12">
    <property type="entry name" value="AMP-DEPENDENT SYNTHETASE AND LIGASE"/>
    <property type="match status" value="1"/>
</dbReference>
<dbReference type="GO" id="GO:0016877">
    <property type="term" value="F:ligase activity, forming carbon-sulfur bonds"/>
    <property type="evidence" value="ECO:0007669"/>
    <property type="project" value="UniProtKB-ARBA"/>
</dbReference>
<gene>
    <name evidence="3" type="ORF">HGA13_08180</name>
</gene>
<proteinExistence type="predicted"/>
<dbReference type="RefSeq" id="WP_068048322.1">
    <property type="nucleotide sequence ID" value="NZ_JAAXOO010000002.1"/>
</dbReference>
<keyword evidence="4" id="KW-1185">Reference proteome</keyword>
<evidence type="ECO:0000259" key="1">
    <source>
        <dbReference type="Pfam" id="PF00501"/>
    </source>
</evidence>
<evidence type="ECO:0000259" key="2">
    <source>
        <dbReference type="Pfam" id="PF13193"/>
    </source>
</evidence>
<dbReference type="PROSITE" id="PS00455">
    <property type="entry name" value="AMP_BINDING"/>
    <property type="match status" value="1"/>
</dbReference>
<name>A0A846XAK7_9NOCA</name>
<evidence type="ECO:0000313" key="4">
    <source>
        <dbReference type="Proteomes" id="UP000565715"/>
    </source>
</evidence>
<accession>A0A846XAK7</accession>
<feature type="domain" description="AMP-dependent synthetase/ligase" evidence="1">
    <location>
        <begin position="9"/>
        <end position="370"/>
    </location>
</feature>
<dbReference type="Gene3D" id="3.40.50.12780">
    <property type="entry name" value="N-terminal domain of ligase-like"/>
    <property type="match status" value="1"/>
</dbReference>
<dbReference type="AlphaFoldDB" id="A0A846XAK7"/>
<dbReference type="InterPro" id="IPR042099">
    <property type="entry name" value="ANL_N_sf"/>
</dbReference>